<dbReference type="InterPro" id="IPR016181">
    <property type="entry name" value="Acyl_CoA_acyltransferase"/>
</dbReference>
<evidence type="ECO:0000313" key="2">
    <source>
        <dbReference type="EMBL" id="TFK47284.1"/>
    </source>
</evidence>
<dbReference type="GO" id="GO:0016747">
    <property type="term" value="F:acyltransferase activity, transferring groups other than amino-acyl groups"/>
    <property type="evidence" value="ECO:0007669"/>
    <property type="project" value="InterPro"/>
</dbReference>
<dbReference type="CDD" id="cd04301">
    <property type="entry name" value="NAT_SF"/>
    <property type="match status" value="1"/>
</dbReference>
<keyword evidence="3" id="KW-1185">Reference proteome</keyword>
<dbReference type="EMBL" id="ML213524">
    <property type="protein sequence ID" value="TFK47284.1"/>
    <property type="molecule type" value="Genomic_DNA"/>
</dbReference>
<dbReference type="SUPFAM" id="SSF55729">
    <property type="entry name" value="Acyl-CoA N-acyltransferases (Nat)"/>
    <property type="match status" value="1"/>
</dbReference>
<reference evidence="2 3" key="1">
    <citation type="journal article" date="2019" name="Nat. Ecol. Evol.">
        <title>Megaphylogeny resolves global patterns of mushroom evolution.</title>
        <authorList>
            <person name="Varga T."/>
            <person name="Krizsan K."/>
            <person name="Foldi C."/>
            <person name="Dima B."/>
            <person name="Sanchez-Garcia M."/>
            <person name="Sanchez-Ramirez S."/>
            <person name="Szollosi G.J."/>
            <person name="Szarkandi J.G."/>
            <person name="Papp V."/>
            <person name="Albert L."/>
            <person name="Andreopoulos W."/>
            <person name="Angelini C."/>
            <person name="Antonin V."/>
            <person name="Barry K.W."/>
            <person name="Bougher N.L."/>
            <person name="Buchanan P."/>
            <person name="Buyck B."/>
            <person name="Bense V."/>
            <person name="Catcheside P."/>
            <person name="Chovatia M."/>
            <person name="Cooper J."/>
            <person name="Damon W."/>
            <person name="Desjardin D."/>
            <person name="Finy P."/>
            <person name="Geml J."/>
            <person name="Haridas S."/>
            <person name="Hughes K."/>
            <person name="Justo A."/>
            <person name="Karasinski D."/>
            <person name="Kautmanova I."/>
            <person name="Kiss B."/>
            <person name="Kocsube S."/>
            <person name="Kotiranta H."/>
            <person name="LaButti K.M."/>
            <person name="Lechner B.E."/>
            <person name="Liimatainen K."/>
            <person name="Lipzen A."/>
            <person name="Lukacs Z."/>
            <person name="Mihaltcheva S."/>
            <person name="Morgado L.N."/>
            <person name="Niskanen T."/>
            <person name="Noordeloos M.E."/>
            <person name="Ohm R.A."/>
            <person name="Ortiz-Santana B."/>
            <person name="Ovrebo C."/>
            <person name="Racz N."/>
            <person name="Riley R."/>
            <person name="Savchenko A."/>
            <person name="Shiryaev A."/>
            <person name="Soop K."/>
            <person name="Spirin V."/>
            <person name="Szebenyi C."/>
            <person name="Tomsovsky M."/>
            <person name="Tulloss R.E."/>
            <person name="Uehling J."/>
            <person name="Grigoriev I.V."/>
            <person name="Vagvolgyi C."/>
            <person name="Papp T."/>
            <person name="Martin F.M."/>
            <person name="Miettinen O."/>
            <person name="Hibbett D.S."/>
            <person name="Nagy L.G."/>
        </authorList>
    </citation>
    <scope>NUCLEOTIDE SEQUENCE [LARGE SCALE GENOMIC DNA]</scope>
    <source>
        <strain evidence="2 3">OMC1185</strain>
    </source>
</reference>
<dbReference type="Pfam" id="PF13673">
    <property type="entry name" value="Acetyltransf_10"/>
    <property type="match status" value="1"/>
</dbReference>
<evidence type="ECO:0000313" key="3">
    <source>
        <dbReference type="Proteomes" id="UP000305948"/>
    </source>
</evidence>
<organism evidence="2 3">
    <name type="scientific">Heliocybe sulcata</name>
    <dbReference type="NCBI Taxonomy" id="5364"/>
    <lineage>
        <taxon>Eukaryota</taxon>
        <taxon>Fungi</taxon>
        <taxon>Dikarya</taxon>
        <taxon>Basidiomycota</taxon>
        <taxon>Agaricomycotina</taxon>
        <taxon>Agaricomycetes</taxon>
        <taxon>Gloeophyllales</taxon>
        <taxon>Gloeophyllaceae</taxon>
        <taxon>Heliocybe</taxon>
    </lineage>
</organism>
<dbReference type="InterPro" id="IPR000182">
    <property type="entry name" value="GNAT_dom"/>
</dbReference>
<accession>A0A5C3MPS1</accession>
<dbReference type="AlphaFoldDB" id="A0A5C3MPS1"/>
<dbReference type="Proteomes" id="UP000305948">
    <property type="component" value="Unassembled WGS sequence"/>
</dbReference>
<dbReference type="PROSITE" id="PS51186">
    <property type="entry name" value="GNAT"/>
    <property type="match status" value="1"/>
</dbReference>
<dbReference type="Gene3D" id="3.40.630.30">
    <property type="match status" value="1"/>
</dbReference>
<proteinExistence type="predicted"/>
<feature type="domain" description="N-acetyltransferase" evidence="1">
    <location>
        <begin position="1"/>
        <end position="119"/>
    </location>
</feature>
<dbReference type="STRING" id="5364.A0A5C3MPS1"/>
<protein>
    <recommendedName>
        <fullName evidence="1">N-acetyltransferase domain-containing protein</fullName>
    </recommendedName>
</protein>
<evidence type="ECO:0000259" key="1">
    <source>
        <dbReference type="PROSITE" id="PS51186"/>
    </source>
</evidence>
<gene>
    <name evidence="2" type="ORF">OE88DRAFT_1665981</name>
</gene>
<name>A0A5C3MPS1_9AGAM</name>
<dbReference type="OrthoDB" id="61113at2759"/>
<sequence>MTSTRNSPRAQSGGERKTSRFSCAWDDFVVQHLGPTGRRDAYWVHHLMVDGVHQRKGIASALIKALFRKAKTENAAVAIACTTRTNLKIYQAFGFELKGRKDFTTPWGEWTGWMLFIEPSAMHV</sequence>